<dbReference type="Proteomes" id="UP001642487">
    <property type="component" value="Chromosome 4"/>
</dbReference>
<sequence length="100" mass="11136">MIFLDRSGNSQSMEFHRRSLCKIKLGQEEDDQNHRIKFMNDSTTHYSLVEAVDLAQTSRYNPSPPLAALRRPAAAAALVPRNPPPKDPADYTTAIAPTTL</sequence>
<name>A0ABP0YKD5_9ROSI</name>
<dbReference type="EMBL" id="OZ021738">
    <property type="protein sequence ID" value="CAK9320836.1"/>
    <property type="molecule type" value="Genomic_DNA"/>
</dbReference>
<organism evidence="2 3">
    <name type="scientific">Citrullus colocynthis</name>
    <name type="common">colocynth</name>
    <dbReference type="NCBI Taxonomy" id="252529"/>
    <lineage>
        <taxon>Eukaryota</taxon>
        <taxon>Viridiplantae</taxon>
        <taxon>Streptophyta</taxon>
        <taxon>Embryophyta</taxon>
        <taxon>Tracheophyta</taxon>
        <taxon>Spermatophyta</taxon>
        <taxon>Magnoliopsida</taxon>
        <taxon>eudicotyledons</taxon>
        <taxon>Gunneridae</taxon>
        <taxon>Pentapetalae</taxon>
        <taxon>rosids</taxon>
        <taxon>fabids</taxon>
        <taxon>Cucurbitales</taxon>
        <taxon>Cucurbitaceae</taxon>
        <taxon>Benincaseae</taxon>
        <taxon>Citrullus</taxon>
    </lineage>
</organism>
<proteinExistence type="predicted"/>
<reference evidence="2 3" key="1">
    <citation type="submission" date="2024-03" db="EMBL/GenBank/DDBJ databases">
        <authorList>
            <person name="Gkanogiannis A."/>
            <person name="Becerra Lopez-Lavalle L."/>
        </authorList>
    </citation>
    <scope>NUCLEOTIDE SEQUENCE [LARGE SCALE GENOMIC DNA]</scope>
</reference>
<feature type="region of interest" description="Disordered" evidence="1">
    <location>
        <begin position="78"/>
        <end position="100"/>
    </location>
</feature>
<accession>A0ABP0YKD5</accession>
<keyword evidence="3" id="KW-1185">Reference proteome</keyword>
<evidence type="ECO:0000313" key="3">
    <source>
        <dbReference type="Proteomes" id="UP001642487"/>
    </source>
</evidence>
<protein>
    <submittedName>
        <fullName evidence="2">Uncharacterized protein</fullName>
    </submittedName>
</protein>
<evidence type="ECO:0000313" key="2">
    <source>
        <dbReference type="EMBL" id="CAK9320836.1"/>
    </source>
</evidence>
<gene>
    <name evidence="2" type="ORF">CITCOLO1_LOCUS12892</name>
</gene>
<evidence type="ECO:0000256" key="1">
    <source>
        <dbReference type="SAM" id="MobiDB-lite"/>
    </source>
</evidence>